<organism evidence="1">
    <name type="scientific">freshwater metagenome</name>
    <dbReference type="NCBI Taxonomy" id="449393"/>
    <lineage>
        <taxon>unclassified sequences</taxon>
        <taxon>metagenomes</taxon>
        <taxon>ecological metagenomes</taxon>
    </lineage>
</organism>
<reference evidence="1" key="1">
    <citation type="submission" date="2020-05" db="EMBL/GenBank/DDBJ databases">
        <authorList>
            <person name="Chiriac C."/>
            <person name="Salcher M."/>
            <person name="Ghai R."/>
            <person name="Kavagutti S V."/>
        </authorList>
    </citation>
    <scope>NUCLEOTIDE SEQUENCE</scope>
</reference>
<protein>
    <submittedName>
        <fullName evidence="1">Unannotated protein</fullName>
    </submittedName>
</protein>
<accession>A0A6J6M2B7</accession>
<gene>
    <name evidence="1" type="ORF">UFOPK2342_00256</name>
</gene>
<sequence>MRTGIAKVLATGLLVMIASATLPSSAQAAVALPGGTCAKVNTKTKIATVAYTCTKNAKTKKLTWTRSSPLLAASRCASIKSSYTESLAGYDSAVKQLNELEAKLNEPSLNESPSPQLDNLRAAVKGMKSVTLPLLKGLVDDAGAEYQAGCVK</sequence>
<proteinExistence type="predicted"/>
<dbReference type="AlphaFoldDB" id="A0A6J6M2B7"/>
<evidence type="ECO:0000313" key="1">
    <source>
        <dbReference type="EMBL" id="CAB4668022.1"/>
    </source>
</evidence>
<dbReference type="EMBL" id="CAEZXB010000002">
    <property type="protein sequence ID" value="CAB4668022.1"/>
    <property type="molecule type" value="Genomic_DNA"/>
</dbReference>
<name>A0A6J6M2B7_9ZZZZ</name>